<proteinExistence type="predicted"/>
<dbReference type="EMBL" id="BAABIS010000001">
    <property type="protein sequence ID" value="GAA4834078.1"/>
    <property type="molecule type" value="Genomic_DNA"/>
</dbReference>
<dbReference type="Proteomes" id="UP001501752">
    <property type="component" value="Unassembled WGS sequence"/>
</dbReference>
<organism evidence="1 2">
    <name type="scientific">Kitasatospora terrestris</name>
    <dbReference type="NCBI Taxonomy" id="258051"/>
    <lineage>
        <taxon>Bacteria</taxon>
        <taxon>Bacillati</taxon>
        <taxon>Actinomycetota</taxon>
        <taxon>Actinomycetes</taxon>
        <taxon>Kitasatosporales</taxon>
        <taxon>Streptomycetaceae</taxon>
        <taxon>Kitasatospora</taxon>
    </lineage>
</organism>
<protein>
    <submittedName>
        <fullName evidence="1">Uncharacterized protein</fullName>
    </submittedName>
</protein>
<gene>
    <name evidence="1" type="ORF">GCM10023235_05760</name>
</gene>
<accession>A0ABP9D9H1</accession>
<reference evidence="2" key="1">
    <citation type="journal article" date="2019" name="Int. J. Syst. Evol. Microbiol.">
        <title>The Global Catalogue of Microorganisms (GCM) 10K type strain sequencing project: providing services to taxonomists for standard genome sequencing and annotation.</title>
        <authorList>
            <consortium name="The Broad Institute Genomics Platform"/>
            <consortium name="The Broad Institute Genome Sequencing Center for Infectious Disease"/>
            <person name="Wu L."/>
            <person name="Ma J."/>
        </authorList>
    </citation>
    <scope>NUCLEOTIDE SEQUENCE [LARGE SCALE GENOMIC DNA]</scope>
    <source>
        <strain evidence="2">JCM 13006</strain>
    </source>
</reference>
<evidence type="ECO:0000313" key="1">
    <source>
        <dbReference type="EMBL" id="GAA4834078.1"/>
    </source>
</evidence>
<keyword evidence="2" id="KW-1185">Reference proteome</keyword>
<evidence type="ECO:0000313" key="2">
    <source>
        <dbReference type="Proteomes" id="UP001501752"/>
    </source>
</evidence>
<comment type="caution">
    <text evidence="1">The sequence shown here is derived from an EMBL/GenBank/DDBJ whole genome shotgun (WGS) entry which is preliminary data.</text>
</comment>
<name>A0ABP9D9H1_9ACTN</name>
<sequence>MRVGDGIGGADRAWAAAHHPGDAMLRQVDARVGPAADDCLAVAAWLWDRTGG</sequence>